<dbReference type="PROSITE" id="PS50943">
    <property type="entry name" value="HTH_CROC1"/>
    <property type="match status" value="1"/>
</dbReference>
<protein>
    <submittedName>
        <fullName evidence="2">Helix-turn-helix domain protein</fullName>
    </submittedName>
</protein>
<reference evidence="2" key="1">
    <citation type="submission" date="2016-04" db="EMBL/GenBank/DDBJ databases">
        <authorList>
            <person name="Evans L.H."/>
            <person name="Alamgir A."/>
            <person name="Owens N."/>
            <person name="Weber N.D."/>
            <person name="Virtaneva K."/>
            <person name="Barbian K."/>
            <person name="Babar A."/>
            <person name="Rosenke K."/>
        </authorList>
    </citation>
    <scope>NUCLEOTIDE SEQUENCE</scope>
    <source>
        <strain evidence="2">86</strain>
    </source>
</reference>
<evidence type="ECO:0000313" key="2">
    <source>
        <dbReference type="EMBL" id="SBW10989.1"/>
    </source>
</evidence>
<dbReference type="AlphaFoldDB" id="A0A212KH75"/>
<dbReference type="InterPro" id="IPR010982">
    <property type="entry name" value="Lambda_DNA-bd_dom_sf"/>
</dbReference>
<name>A0A212KH75_9DELT</name>
<dbReference type="Pfam" id="PF01381">
    <property type="entry name" value="HTH_3"/>
    <property type="match status" value="1"/>
</dbReference>
<dbReference type="EMBL" id="FLUQ01000007">
    <property type="protein sequence ID" value="SBW10989.1"/>
    <property type="molecule type" value="Genomic_DNA"/>
</dbReference>
<dbReference type="CDD" id="cd00093">
    <property type="entry name" value="HTH_XRE"/>
    <property type="match status" value="1"/>
</dbReference>
<dbReference type="Gene3D" id="1.10.260.40">
    <property type="entry name" value="lambda repressor-like DNA-binding domains"/>
    <property type="match status" value="1"/>
</dbReference>
<dbReference type="InterPro" id="IPR001387">
    <property type="entry name" value="Cro/C1-type_HTH"/>
</dbReference>
<proteinExistence type="predicted"/>
<gene>
    <name evidence="2" type="ORF">KL86DPRO_70120</name>
</gene>
<feature type="domain" description="HTH cro/C1-type" evidence="1">
    <location>
        <begin position="21"/>
        <end position="72"/>
    </location>
</feature>
<organism evidence="2">
    <name type="scientific">uncultured delta proteobacterium</name>
    <dbReference type="NCBI Taxonomy" id="34034"/>
    <lineage>
        <taxon>Bacteria</taxon>
        <taxon>Deltaproteobacteria</taxon>
        <taxon>environmental samples</taxon>
    </lineage>
</organism>
<dbReference type="GO" id="GO:0003677">
    <property type="term" value="F:DNA binding"/>
    <property type="evidence" value="ECO:0007669"/>
    <property type="project" value="InterPro"/>
</dbReference>
<dbReference type="SUPFAM" id="SSF47413">
    <property type="entry name" value="lambda repressor-like DNA-binding domains"/>
    <property type="match status" value="1"/>
</dbReference>
<accession>A0A212KH75</accession>
<evidence type="ECO:0000259" key="1">
    <source>
        <dbReference type="PROSITE" id="PS50943"/>
    </source>
</evidence>
<dbReference type="SMART" id="SM00530">
    <property type="entry name" value="HTH_XRE"/>
    <property type="match status" value="1"/>
</dbReference>
<sequence>MLHINLQTPKEVRFGIAARAKAQRLALNISQKELAERSGVSLGSVKRFETSGLVSLSALLEIALVLGRLDEFGRLFAEPEEPASLFAPEPKKRQRSGRRKV</sequence>